<dbReference type="Proteomes" id="UP000254631">
    <property type="component" value="Unassembled WGS sequence"/>
</dbReference>
<dbReference type="EMBL" id="UGOL01000001">
    <property type="protein sequence ID" value="STX80146.1"/>
    <property type="molecule type" value="Genomic_DNA"/>
</dbReference>
<dbReference type="AlphaFoldDB" id="A0A378K5X8"/>
<reference evidence="1 2" key="1">
    <citation type="submission" date="2018-06" db="EMBL/GenBank/DDBJ databases">
        <authorList>
            <consortium name="Pathogen Informatics"/>
            <person name="Doyle S."/>
        </authorList>
    </citation>
    <scope>NUCLEOTIDE SEQUENCE [LARGE SCALE GENOMIC DNA]</scope>
    <source>
        <strain evidence="1 2">NCTC12000</strain>
    </source>
</reference>
<protein>
    <submittedName>
        <fullName evidence="1">Major outer membrane protein</fullName>
    </submittedName>
</protein>
<name>A0A378K5X8_LEGPN</name>
<evidence type="ECO:0000313" key="2">
    <source>
        <dbReference type="Proteomes" id="UP000254631"/>
    </source>
</evidence>
<dbReference type="Pfam" id="PF05150">
    <property type="entry name" value="Legionella_OMP"/>
    <property type="match status" value="1"/>
</dbReference>
<dbReference type="InterPro" id="IPR007825">
    <property type="entry name" value="Major_OMP_Legionella"/>
</dbReference>
<gene>
    <name evidence="1" type="ORF">NCTC12000_02154</name>
</gene>
<sequence>MTALRKTTLSLFIIGFCNTQSSIAGTMGPVNTGCTGNRLFAGADGLYLQPRNDDLDYATFLVDNYTKTLNTYLDYDWGFRLYGGIKFANNNDITIAWQRLHTRDNDLLLGDGNIAIEPRWLNLAAWASVQSENIFDYDEVSGVFAHTHDFNNAWLIRYGAGAEYAEIDSRLTVNGIEQTIQGHTNISNFQGFGPRIEADVFYNFYREFNVFASANSALLIGSRDVSLLAHHPFGVSRDFSDRNTIVPKLGLRIGLDYQRPFGLIGDGAASTIDFQVGWQAETYIDAIERASTGLVGGEGVVILPQRSNYSNQGLFFGMKLTSGCL</sequence>
<dbReference type="RefSeq" id="WP_027219724.1">
    <property type="nucleotide sequence ID" value="NZ_CAXYJC010000003.1"/>
</dbReference>
<proteinExistence type="predicted"/>
<dbReference type="PIRSF" id="PIRSF011407">
    <property type="entry name" value="Major_OMP_Legionella"/>
    <property type="match status" value="1"/>
</dbReference>
<evidence type="ECO:0000313" key="1">
    <source>
        <dbReference type="EMBL" id="STX80146.1"/>
    </source>
</evidence>
<organism evidence="1 2">
    <name type="scientific">Legionella pneumophila</name>
    <dbReference type="NCBI Taxonomy" id="446"/>
    <lineage>
        <taxon>Bacteria</taxon>
        <taxon>Pseudomonadati</taxon>
        <taxon>Pseudomonadota</taxon>
        <taxon>Gammaproteobacteria</taxon>
        <taxon>Legionellales</taxon>
        <taxon>Legionellaceae</taxon>
        <taxon>Legionella</taxon>
    </lineage>
</organism>
<accession>A0A378K5X8</accession>